<name>A0A7I9YGF8_MYCAL</name>
<keyword evidence="2" id="KW-0229">DNA integration</keyword>
<evidence type="ECO:0000313" key="7">
    <source>
        <dbReference type="EMBL" id="GFG87758.1"/>
    </source>
</evidence>
<dbReference type="SUPFAM" id="SSF46689">
    <property type="entry name" value="Homeodomain-like"/>
    <property type="match status" value="1"/>
</dbReference>
<comment type="caution">
    <text evidence="7">The sequence shown here is derived from an EMBL/GenBank/DDBJ whole genome shotgun (WGS) entry which is preliminary data.</text>
</comment>
<dbReference type="Proteomes" id="UP000465305">
    <property type="component" value="Unassembled WGS sequence"/>
</dbReference>
<dbReference type="EMBL" id="BLKY01000001">
    <property type="protein sequence ID" value="GFG87758.1"/>
    <property type="molecule type" value="Genomic_DNA"/>
</dbReference>
<dbReference type="SUPFAM" id="SSF53041">
    <property type="entry name" value="Resolvase-like"/>
    <property type="match status" value="1"/>
</dbReference>
<evidence type="ECO:0000259" key="6">
    <source>
        <dbReference type="PROSITE" id="PS51736"/>
    </source>
</evidence>
<gene>
    <name evidence="7" type="ORF">MALGJ_44340</name>
</gene>
<dbReference type="CDD" id="cd03768">
    <property type="entry name" value="SR_ResInv"/>
    <property type="match status" value="1"/>
</dbReference>
<organism evidence="7 8">
    <name type="scientific">Mycolicibacter algericus</name>
    <name type="common">Mycobacterium algericum</name>
    <dbReference type="NCBI Taxonomy" id="1288388"/>
    <lineage>
        <taxon>Bacteria</taxon>
        <taxon>Bacillati</taxon>
        <taxon>Actinomycetota</taxon>
        <taxon>Actinomycetes</taxon>
        <taxon>Mycobacteriales</taxon>
        <taxon>Mycobacteriaceae</taxon>
        <taxon>Mycolicibacter</taxon>
    </lineage>
</organism>
<dbReference type="SMART" id="SM00857">
    <property type="entry name" value="Resolvase"/>
    <property type="match status" value="1"/>
</dbReference>
<dbReference type="CDD" id="cd00569">
    <property type="entry name" value="HTH_Hin_like"/>
    <property type="match status" value="1"/>
</dbReference>
<dbReference type="InterPro" id="IPR006119">
    <property type="entry name" value="Resolv_N"/>
</dbReference>
<dbReference type="InterPro" id="IPR009057">
    <property type="entry name" value="Homeodomain-like_sf"/>
</dbReference>
<keyword evidence="4" id="KW-0233">DNA recombination</keyword>
<dbReference type="Pfam" id="PF00239">
    <property type="entry name" value="Resolvase"/>
    <property type="match status" value="1"/>
</dbReference>
<dbReference type="InterPro" id="IPR050639">
    <property type="entry name" value="SSR_resolvase"/>
</dbReference>
<dbReference type="GO" id="GO:0015074">
    <property type="term" value="P:DNA integration"/>
    <property type="evidence" value="ECO:0007669"/>
    <property type="project" value="UniProtKB-KW"/>
</dbReference>
<proteinExistence type="inferred from homology"/>
<sequence>MKKGKSVGYVRVSSIDLNLDRQLDGIELDRVFIDHASGKDTSRPALTECLRFVRDGDELVVHSMDRLARSLADLRRTVDDLTERGVTVRFVKEGLTFTRDTSDPSAALMLSVMGAVAEFERALQLERQREGIAIAKGKGVYKGRVPSLDREQAEAMVQRLADGESASALAREFGVSRATVYNTRERVVAQPWTEDDVIAVDDLFRQFGKLTAYDDRVRALADALGRTPTAVSARMRNLQAAHEEPGAYPGNGWHFTKMDRQVADRELADG</sequence>
<feature type="domain" description="Resolvase/invertase-type recombinase catalytic" evidence="6">
    <location>
        <begin position="5"/>
        <end position="139"/>
    </location>
</feature>
<dbReference type="PROSITE" id="PS00398">
    <property type="entry name" value="RECOMBINASES_2"/>
    <property type="match status" value="1"/>
</dbReference>
<keyword evidence="3" id="KW-0238">DNA-binding</keyword>
<dbReference type="PANTHER" id="PTHR30461:SF26">
    <property type="entry name" value="RESOLVASE HOMOLOG YNEB"/>
    <property type="match status" value="1"/>
</dbReference>
<dbReference type="PANTHER" id="PTHR30461">
    <property type="entry name" value="DNA-INVERTASE FROM LAMBDOID PROPHAGE"/>
    <property type="match status" value="1"/>
</dbReference>
<evidence type="ECO:0000256" key="3">
    <source>
        <dbReference type="ARBA" id="ARBA00023125"/>
    </source>
</evidence>
<evidence type="ECO:0000256" key="4">
    <source>
        <dbReference type="ARBA" id="ARBA00023172"/>
    </source>
</evidence>
<feature type="active site" description="O-(5'-phospho-DNA)-serine intermediate" evidence="5">
    <location>
        <position position="13"/>
    </location>
</feature>
<dbReference type="GO" id="GO:0000150">
    <property type="term" value="F:DNA strand exchange activity"/>
    <property type="evidence" value="ECO:0007669"/>
    <property type="project" value="InterPro"/>
</dbReference>
<evidence type="ECO:0000256" key="2">
    <source>
        <dbReference type="ARBA" id="ARBA00022908"/>
    </source>
</evidence>
<dbReference type="Pfam" id="PF02796">
    <property type="entry name" value="HTH_7"/>
    <property type="match status" value="1"/>
</dbReference>
<dbReference type="InterPro" id="IPR006120">
    <property type="entry name" value="Resolvase_HTH_dom"/>
</dbReference>
<dbReference type="InterPro" id="IPR036162">
    <property type="entry name" value="Resolvase-like_N_sf"/>
</dbReference>
<dbReference type="GO" id="GO:0003677">
    <property type="term" value="F:DNA binding"/>
    <property type="evidence" value="ECO:0007669"/>
    <property type="project" value="UniProtKB-KW"/>
</dbReference>
<dbReference type="InterPro" id="IPR006118">
    <property type="entry name" value="Recombinase_CS"/>
</dbReference>
<evidence type="ECO:0000256" key="5">
    <source>
        <dbReference type="PIRSR" id="PIRSR606118-50"/>
    </source>
</evidence>
<comment type="similarity">
    <text evidence="1">Belongs to the site-specific recombinase resolvase family.</text>
</comment>
<dbReference type="Gene3D" id="1.10.10.60">
    <property type="entry name" value="Homeodomain-like"/>
    <property type="match status" value="1"/>
</dbReference>
<dbReference type="AlphaFoldDB" id="A0A7I9YGF8"/>
<protein>
    <recommendedName>
        <fullName evidence="6">Resolvase/invertase-type recombinase catalytic domain-containing protein</fullName>
    </recommendedName>
</protein>
<accession>A0A7I9YGF8</accession>
<reference evidence="7 8" key="1">
    <citation type="journal article" date="2019" name="Emerg. Microbes Infect.">
        <title>Comprehensive subspecies identification of 175 nontuberculous mycobacteria species based on 7547 genomic profiles.</title>
        <authorList>
            <person name="Matsumoto Y."/>
            <person name="Kinjo T."/>
            <person name="Motooka D."/>
            <person name="Nabeya D."/>
            <person name="Jung N."/>
            <person name="Uechi K."/>
            <person name="Horii T."/>
            <person name="Iida T."/>
            <person name="Fujita J."/>
            <person name="Nakamura S."/>
        </authorList>
    </citation>
    <scope>NUCLEOTIDE SEQUENCE [LARGE SCALE GENOMIC DNA]</scope>
    <source>
        <strain evidence="7 8">JCM 30723</strain>
    </source>
</reference>
<evidence type="ECO:0000256" key="1">
    <source>
        <dbReference type="ARBA" id="ARBA00009913"/>
    </source>
</evidence>
<evidence type="ECO:0000313" key="8">
    <source>
        <dbReference type="Proteomes" id="UP000465305"/>
    </source>
</evidence>
<dbReference type="PROSITE" id="PS51736">
    <property type="entry name" value="RECOMBINASES_3"/>
    <property type="match status" value="1"/>
</dbReference>
<dbReference type="Gene3D" id="3.40.50.1390">
    <property type="entry name" value="Resolvase, N-terminal catalytic domain"/>
    <property type="match status" value="1"/>
</dbReference>